<keyword evidence="1" id="KW-1133">Transmembrane helix</keyword>
<evidence type="ECO:0000256" key="1">
    <source>
        <dbReference type="SAM" id="Phobius"/>
    </source>
</evidence>
<dbReference type="AlphaFoldDB" id="A0A1V9F8C1"/>
<dbReference type="InterPro" id="IPR025737">
    <property type="entry name" value="FApF"/>
</dbReference>
<comment type="caution">
    <text evidence="2">The sequence shown here is derived from an EMBL/GenBank/DDBJ whole genome shotgun (WGS) entry which is preliminary data.</text>
</comment>
<dbReference type="STRING" id="354355.SAMN05660816_01831"/>
<reference evidence="3" key="1">
    <citation type="submission" date="2016-04" db="EMBL/GenBank/DDBJ databases">
        <authorList>
            <person name="Chen L."/>
            <person name="Zhuang W."/>
            <person name="Wang G."/>
        </authorList>
    </citation>
    <scope>NUCLEOTIDE SEQUENCE [LARGE SCALE GENOMIC DNA]</scope>
    <source>
        <strain evidence="3">17621</strain>
    </source>
</reference>
<dbReference type="Pfam" id="PF13557">
    <property type="entry name" value="Phenol_MetA_deg"/>
    <property type="match status" value="1"/>
</dbReference>
<evidence type="ECO:0008006" key="4">
    <source>
        <dbReference type="Google" id="ProtNLM"/>
    </source>
</evidence>
<protein>
    <recommendedName>
        <fullName evidence="4">Phenol degradation protein meta</fullName>
    </recommendedName>
</protein>
<dbReference type="Proteomes" id="UP000192610">
    <property type="component" value="Unassembled WGS sequence"/>
</dbReference>
<sequence length="336" mass="37857">MYHNTINRIYNTDSQTHLNSPKIIVFKPLLILIGIFIWTMDSATAQDPVLPPTNLGMANVYDGMAGKPGFIYQSYVQVFRAQNYYDQFGTKKQTDFKLHSLSNVQQLIYLSPVKLLGGTLAFTAIVPIVQLSATRTGGDRPLINSSVLGDIIEGTAIQWSDKKLFGKPFSHRAEFDISFPLGNFDHQYDINPSFHAWTFSAYHAFTMILNSRMSISSRNQINYNGTYIDTKDKAGSFYNGNYSIDFSIVPAMKVELVAYYLKQITPDKHDGSSHYYQDAFGIDNTKETALGFGPCIAYFSPGRTLIEAKVFFETAENNRFSGYRPTIRVAVPLMKQ</sequence>
<proteinExistence type="predicted"/>
<organism evidence="2 3">
    <name type="scientific">Niastella yeongjuensis</name>
    <dbReference type="NCBI Taxonomy" id="354355"/>
    <lineage>
        <taxon>Bacteria</taxon>
        <taxon>Pseudomonadati</taxon>
        <taxon>Bacteroidota</taxon>
        <taxon>Chitinophagia</taxon>
        <taxon>Chitinophagales</taxon>
        <taxon>Chitinophagaceae</taxon>
        <taxon>Niastella</taxon>
    </lineage>
</organism>
<dbReference type="EMBL" id="LVXG01000003">
    <property type="protein sequence ID" value="OQP54565.1"/>
    <property type="molecule type" value="Genomic_DNA"/>
</dbReference>
<evidence type="ECO:0000313" key="3">
    <source>
        <dbReference type="Proteomes" id="UP000192610"/>
    </source>
</evidence>
<keyword evidence="1" id="KW-0812">Transmembrane</keyword>
<keyword evidence="3" id="KW-1185">Reference proteome</keyword>
<gene>
    <name evidence="2" type="ORF">A4H97_21590</name>
</gene>
<evidence type="ECO:0000313" key="2">
    <source>
        <dbReference type="EMBL" id="OQP54565.1"/>
    </source>
</evidence>
<accession>A0A1V9F8C1</accession>
<keyword evidence="1" id="KW-0472">Membrane</keyword>
<name>A0A1V9F8C1_9BACT</name>
<dbReference type="OrthoDB" id="9798341at2"/>
<feature type="transmembrane region" description="Helical" evidence="1">
    <location>
        <begin position="21"/>
        <end position="40"/>
    </location>
</feature>